<proteinExistence type="predicted"/>
<sequence length="126" mass="13582">MKSSFLVCIILATVFILNVSGNSNSSSSEDELDSPVGVVLTRSKTTSRKSQTCRRSVQKNCSSSTKTCARLGRANICQAFKNDCDRQLSNCGAKKFYRKVSLVLCRGLPIDVLRPCGSGQSIAKGP</sequence>
<keyword evidence="1" id="KW-0732">Signal</keyword>
<reference evidence="2 3" key="1">
    <citation type="journal article" date="2007" name="Nature">
        <title>Evolution of genes and genomes on the Drosophila phylogeny.</title>
        <authorList>
            <consortium name="Drosophila 12 Genomes Consortium"/>
            <person name="Clark A.G."/>
            <person name="Eisen M.B."/>
            <person name="Smith D.R."/>
            <person name="Bergman C.M."/>
            <person name="Oliver B."/>
            <person name="Markow T.A."/>
            <person name="Kaufman T.C."/>
            <person name="Kellis M."/>
            <person name="Gelbart W."/>
            <person name="Iyer V.N."/>
            <person name="Pollard D.A."/>
            <person name="Sackton T.B."/>
            <person name="Larracuente A.M."/>
            <person name="Singh N.D."/>
            <person name="Abad J.P."/>
            <person name="Abt D.N."/>
            <person name="Adryan B."/>
            <person name="Aguade M."/>
            <person name="Akashi H."/>
            <person name="Anderson W.W."/>
            <person name="Aquadro C.F."/>
            <person name="Ardell D.H."/>
            <person name="Arguello R."/>
            <person name="Artieri C.G."/>
            <person name="Barbash D.A."/>
            <person name="Barker D."/>
            <person name="Barsanti P."/>
            <person name="Batterham P."/>
            <person name="Batzoglou S."/>
            <person name="Begun D."/>
            <person name="Bhutkar A."/>
            <person name="Blanco E."/>
            <person name="Bosak S.A."/>
            <person name="Bradley R.K."/>
            <person name="Brand A.D."/>
            <person name="Brent M.R."/>
            <person name="Brooks A.N."/>
            <person name="Brown R.H."/>
            <person name="Butlin R.K."/>
            <person name="Caggese C."/>
            <person name="Calvi B.R."/>
            <person name="Bernardo de Carvalho A."/>
            <person name="Caspi A."/>
            <person name="Castrezana S."/>
            <person name="Celniker S.E."/>
            <person name="Chang J.L."/>
            <person name="Chapple C."/>
            <person name="Chatterji S."/>
            <person name="Chinwalla A."/>
            <person name="Civetta A."/>
            <person name="Clifton S.W."/>
            <person name="Comeron J.M."/>
            <person name="Costello J.C."/>
            <person name="Coyne J.A."/>
            <person name="Daub J."/>
            <person name="David R.G."/>
            <person name="Delcher A.L."/>
            <person name="Delehaunty K."/>
            <person name="Do C.B."/>
            <person name="Ebling H."/>
            <person name="Edwards K."/>
            <person name="Eickbush T."/>
            <person name="Evans J.D."/>
            <person name="Filipski A."/>
            <person name="Findeiss S."/>
            <person name="Freyhult E."/>
            <person name="Fulton L."/>
            <person name="Fulton R."/>
            <person name="Garcia A.C."/>
            <person name="Gardiner A."/>
            <person name="Garfield D.A."/>
            <person name="Garvin B.E."/>
            <person name="Gibson G."/>
            <person name="Gilbert D."/>
            <person name="Gnerre S."/>
            <person name="Godfrey J."/>
            <person name="Good R."/>
            <person name="Gotea V."/>
            <person name="Gravely B."/>
            <person name="Greenberg A.J."/>
            <person name="Griffiths-Jones S."/>
            <person name="Gross S."/>
            <person name="Guigo R."/>
            <person name="Gustafson E.A."/>
            <person name="Haerty W."/>
            <person name="Hahn M.W."/>
            <person name="Halligan D.L."/>
            <person name="Halpern A.L."/>
            <person name="Halter G.M."/>
            <person name="Han M.V."/>
            <person name="Heger A."/>
            <person name="Hillier L."/>
            <person name="Hinrichs A.S."/>
            <person name="Holmes I."/>
            <person name="Hoskins R.A."/>
            <person name="Hubisz M.J."/>
            <person name="Hultmark D."/>
            <person name="Huntley M.A."/>
            <person name="Jaffe D.B."/>
            <person name="Jagadeeshan S."/>
            <person name="Jeck W.R."/>
            <person name="Johnson J."/>
            <person name="Jones C.D."/>
            <person name="Jordan W.C."/>
            <person name="Karpen G.H."/>
            <person name="Kataoka E."/>
            <person name="Keightley P.D."/>
            <person name="Kheradpour P."/>
            <person name="Kirkness E.F."/>
            <person name="Koerich L.B."/>
            <person name="Kristiansen K."/>
            <person name="Kudrna D."/>
            <person name="Kulathinal R.J."/>
            <person name="Kumar S."/>
            <person name="Kwok R."/>
            <person name="Lander E."/>
            <person name="Langley C.H."/>
            <person name="Lapoint R."/>
            <person name="Lazzaro B.P."/>
            <person name="Lee S.J."/>
            <person name="Levesque L."/>
            <person name="Li R."/>
            <person name="Lin C.F."/>
            <person name="Lin M.F."/>
            <person name="Lindblad-Toh K."/>
            <person name="Llopart A."/>
            <person name="Long M."/>
            <person name="Low L."/>
            <person name="Lozovsky E."/>
            <person name="Lu J."/>
            <person name="Luo M."/>
            <person name="Machado C.A."/>
            <person name="Makalowski W."/>
            <person name="Marzo M."/>
            <person name="Matsuda M."/>
            <person name="Matzkin L."/>
            <person name="McAllister B."/>
            <person name="McBride C.S."/>
            <person name="McKernan B."/>
            <person name="McKernan K."/>
            <person name="Mendez-Lago M."/>
            <person name="Minx P."/>
            <person name="Mollenhauer M.U."/>
            <person name="Montooth K."/>
            <person name="Mount S.M."/>
            <person name="Mu X."/>
            <person name="Myers E."/>
            <person name="Negre B."/>
            <person name="Newfeld S."/>
            <person name="Nielsen R."/>
            <person name="Noor M.A."/>
            <person name="O'Grady P."/>
            <person name="Pachter L."/>
            <person name="Papaceit M."/>
            <person name="Parisi M.J."/>
            <person name="Parisi M."/>
            <person name="Parts L."/>
            <person name="Pedersen J.S."/>
            <person name="Pesole G."/>
            <person name="Phillippy A.M."/>
            <person name="Ponting C.P."/>
            <person name="Pop M."/>
            <person name="Porcelli D."/>
            <person name="Powell J.R."/>
            <person name="Prohaska S."/>
            <person name="Pruitt K."/>
            <person name="Puig M."/>
            <person name="Quesneville H."/>
            <person name="Ram K.R."/>
            <person name="Rand D."/>
            <person name="Rasmussen M.D."/>
            <person name="Reed L.K."/>
            <person name="Reenan R."/>
            <person name="Reily A."/>
            <person name="Remington K.A."/>
            <person name="Rieger T.T."/>
            <person name="Ritchie M.G."/>
            <person name="Robin C."/>
            <person name="Rogers Y.H."/>
            <person name="Rohde C."/>
            <person name="Rozas J."/>
            <person name="Rubenfield M.J."/>
            <person name="Ruiz A."/>
            <person name="Russo S."/>
            <person name="Salzberg S.L."/>
            <person name="Sanchez-Gracia A."/>
            <person name="Saranga D.J."/>
            <person name="Sato H."/>
            <person name="Schaeffer S.W."/>
            <person name="Schatz M.C."/>
            <person name="Schlenke T."/>
            <person name="Schwartz R."/>
            <person name="Segarra C."/>
            <person name="Singh R.S."/>
            <person name="Sirot L."/>
            <person name="Sirota M."/>
            <person name="Sisneros N.B."/>
            <person name="Smith C.D."/>
            <person name="Smith T.F."/>
            <person name="Spieth J."/>
            <person name="Stage D.E."/>
            <person name="Stark A."/>
            <person name="Stephan W."/>
            <person name="Strausberg R.L."/>
            <person name="Strempel S."/>
            <person name="Sturgill D."/>
            <person name="Sutton G."/>
            <person name="Sutton G.G."/>
            <person name="Tao W."/>
            <person name="Teichmann S."/>
            <person name="Tobari Y.N."/>
            <person name="Tomimura Y."/>
            <person name="Tsolas J.M."/>
            <person name="Valente V.L."/>
            <person name="Venter E."/>
            <person name="Venter J.C."/>
            <person name="Vicario S."/>
            <person name="Vieira F.G."/>
            <person name="Vilella A.J."/>
            <person name="Villasante A."/>
            <person name="Walenz B."/>
            <person name="Wang J."/>
            <person name="Wasserman M."/>
            <person name="Watts T."/>
            <person name="Wilson D."/>
            <person name="Wilson R.K."/>
            <person name="Wing R.A."/>
            <person name="Wolfner M.F."/>
            <person name="Wong A."/>
            <person name="Wong G.K."/>
            <person name="Wu C.I."/>
            <person name="Wu G."/>
            <person name="Yamamoto D."/>
            <person name="Yang H.P."/>
            <person name="Yang S.P."/>
            <person name="Yorke J.A."/>
            <person name="Yoshida K."/>
            <person name="Zdobnov E."/>
            <person name="Zhang P."/>
            <person name="Zhang Y."/>
            <person name="Zimin A.V."/>
            <person name="Baldwin J."/>
            <person name="Abdouelleil A."/>
            <person name="Abdulkadir J."/>
            <person name="Abebe A."/>
            <person name="Abera B."/>
            <person name="Abreu J."/>
            <person name="Acer S.C."/>
            <person name="Aftuck L."/>
            <person name="Alexander A."/>
            <person name="An P."/>
            <person name="Anderson E."/>
            <person name="Anderson S."/>
            <person name="Arachi H."/>
            <person name="Azer M."/>
            <person name="Bachantsang P."/>
            <person name="Barry A."/>
            <person name="Bayul T."/>
            <person name="Berlin A."/>
            <person name="Bessette D."/>
            <person name="Bloom T."/>
            <person name="Blye J."/>
            <person name="Boguslavskiy L."/>
            <person name="Bonnet C."/>
            <person name="Boukhgalter B."/>
            <person name="Bourzgui I."/>
            <person name="Brown A."/>
            <person name="Cahill P."/>
            <person name="Channer S."/>
            <person name="Cheshatsang Y."/>
            <person name="Chuda L."/>
            <person name="Citroen M."/>
            <person name="Collymore A."/>
            <person name="Cooke P."/>
            <person name="Costello M."/>
            <person name="D'Aco K."/>
            <person name="Daza R."/>
            <person name="De Haan G."/>
            <person name="DeGray S."/>
            <person name="DeMaso C."/>
            <person name="Dhargay N."/>
            <person name="Dooley K."/>
            <person name="Dooley E."/>
            <person name="Doricent M."/>
            <person name="Dorje P."/>
            <person name="Dorjee K."/>
            <person name="Dupes A."/>
            <person name="Elong R."/>
            <person name="Falk J."/>
            <person name="Farina A."/>
            <person name="Faro S."/>
            <person name="Ferguson D."/>
            <person name="Fisher S."/>
            <person name="Foley C.D."/>
            <person name="Franke A."/>
            <person name="Friedrich D."/>
            <person name="Gadbois L."/>
            <person name="Gearin G."/>
            <person name="Gearin C.R."/>
            <person name="Giannoukos G."/>
            <person name="Goode T."/>
            <person name="Graham J."/>
            <person name="Grandbois E."/>
            <person name="Grewal S."/>
            <person name="Gyaltsen K."/>
            <person name="Hafez N."/>
            <person name="Hagos B."/>
            <person name="Hall J."/>
            <person name="Henson C."/>
            <person name="Hollinger A."/>
            <person name="Honan T."/>
            <person name="Huard M.D."/>
            <person name="Hughes L."/>
            <person name="Hurhula B."/>
            <person name="Husby M.E."/>
            <person name="Kamat A."/>
            <person name="Kanga B."/>
            <person name="Kashin S."/>
            <person name="Khazanovich D."/>
            <person name="Kisner P."/>
            <person name="Lance K."/>
            <person name="Lara M."/>
            <person name="Lee W."/>
            <person name="Lennon N."/>
            <person name="Letendre F."/>
            <person name="LeVine R."/>
            <person name="Lipovsky A."/>
            <person name="Liu X."/>
            <person name="Liu J."/>
            <person name="Liu S."/>
            <person name="Lokyitsang T."/>
            <person name="Lokyitsang Y."/>
            <person name="Lubonja R."/>
            <person name="Lui A."/>
            <person name="MacDonald P."/>
            <person name="Magnisalis V."/>
            <person name="Maru K."/>
            <person name="Matthews C."/>
            <person name="McCusker W."/>
            <person name="McDonough S."/>
            <person name="Mehta T."/>
            <person name="Meldrim J."/>
            <person name="Meneus L."/>
            <person name="Mihai O."/>
            <person name="Mihalev A."/>
            <person name="Mihova T."/>
            <person name="Mittelman R."/>
            <person name="Mlenga V."/>
            <person name="Montmayeur A."/>
            <person name="Mulrain L."/>
            <person name="Navidi A."/>
            <person name="Naylor J."/>
            <person name="Negash T."/>
            <person name="Nguyen T."/>
            <person name="Nguyen N."/>
            <person name="Nicol R."/>
            <person name="Norbu C."/>
            <person name="Norbu N."/>
            <person name="Novod N."/>
            <person name="O'Neill B."/>
            <person name="Osman S."/>
            <person name="Markiewicz E."/>
            <person name="Oyono O.L."/>
            <person name="Patti C."/>
            <person name="Phunkhang P."/>
            <person name="Pierre F."/>
            <person name="Priest M."/>
            <person name="Raghuraman S."/>
            <person name="Rege F."/>
            <person name="Reyes R."/>
            <person name="Rise C."/>
            <person name="Rogov P."/>
            <person name="Ross K."/>
            <person name="Ryan E."/>
            <person name="Settipalli S."/>
            <person name="Shea T."/>
            <person name="Sherpa N."/>
            <person name="Shi L."/>
            <person name="Shih D."/>
            <person name="Sparrow T."/>
            <person name="Spaulding J."/>
            <person name="Stalker J."/>
            <person name="Stange-Thomann N."/>
            <person name="Stavropoulos S."/>
            <person name="Stone C."/>
            <person name="Strader C."/>
            <person name="Tesfaye S."/>
            <person name="Thomson T."/>
            <person name="Thoulutsang Y."/>
            <person name="Thoulutsang D."/>
            <person name="Topham K."/>
            <person name="Topping I."/>
            <person name="Tsamla T."/>
            <person name="Vassiliev H."/>
            <person name="Vo A."/>
            <person name="Wangchuk T."/>
            <person name="Wangdi T."/>
            <person name="Weiand M."/>
            <person name="Wilkinson J."/>
            <person name="Wilson A."/>
            <person name="Yadav S."/>
            <person name="Young G."/>
            <person name="Yu Q."/>
            <person name="Zembek L."/>
            <person name="Zhong D."/>
            <person name="Zimmer A."/>
            <person name="Zwirko Z."/>
            <person name="Jaffe D.B."/>
            <person name="Alvarez P."/>
            <person name="Brockman W."/>
            <person name="Butler J."/>
            <person name="Chin C."/>
            <person name="Gnerre S."/>
            <person name="Grabherr M."/>
            <person name="Kleber M."/>
            <person name="Mauceli E."/>
            <person name="MacCallum I."/>
        </authorList>
    </citation>
    <scope>NUCLEOTIDE SEQUENCE [LARGE SCALE GENOMIC DNA]</scope>
    <source>
        <strain evidence="2 3">TSC#14021-0224.01</strain>
    </source>
</reference>
<keyword evidence="3" id="KW-1185">Reference proteome</keyword>
<protein>
    <recommendedName>
        <fullName evidence="4">Seminal fluid protein</fullName>
    </recommendedName>
</protein>
<dbReference type="Proteomes" id="UP000008711">
    <property type="component" value="Unassembled WGS sequence"/>
</dbReference>
<gene>
    <name evidence="2" type="primary">Dere\GG26281</name>
    <name evidence="2" type="synonym">GG26281</name>
    <name evidence="2" type="ORF">Dere_GG26281</name>
</gene>
<dbReference type="AlphaFoldDB" id="A0A0Q5VXJ0"/>
<feature type="signal peptide" evidence="1">
    <location>
        <begin position="1"/>
        <end position="21"/>
    </location>
</feature>
<reference evidence="2 3" key="2">
    <citation type="journal article" date="2008" name="Bioinformatics">
        <title>Assembly reconciliation.</title>
        <authorList>
            <person name="Zimin A.V."/>
            <person name="Smith D.R."/>
            <person name="Sutton G."/>
            <person name="Yorke J.A."/>
        </authorList>
    </citation>
    <scope>NUCLEOTIDE SEQUENCE [LARGE SCALE GENOMIC DNA]</scope>
    <source>
        <strain evidence="2 3">TSC#14021-0224.01</strain>
    </source>
</reference>
<evidence type="ECO:0000313" key="2">
    <source>
        <dbReference type="EMBL" id="KQS62859.1"/>
    </source>
</evidence>
<feature type="chain" id="PRO_5006266279" description="Seminal fluid protein" evidence="1">
    <location>
        <begin position="22"/>
        <end position="126"/>
    </location>
</feature>
<evidence type="ECO:0000313" key="3">
    <source>
        <dbReference type="Proteomes" id="UP000008711"/>
    </source>
</evidence>
<dbReference type="EMBL" id="CH954179">
    <property type="protein sequence ID" value="KQS62859.1"/>
    <property type="molecule type" value="Genomic_DNA"/>
</dbReference>
<dbReference type="OrthoDB" id="7865187at2759"/>
<name>A0A0Q5VXJ0_DROER</name>
<accession>A0A0Q5VXJ0</accession>
<evidence type="ECO:0000256" key="1">
    <source>
        <dbReference type="SAM" id="SignalP"/>
    </source>
</evidence>
<dbReference type="KEGG" id="der:26526105"/>
<organism evidence="2 3">
    <name type="scientific">Drosophila erecta</name>
    <name type="common">Fruit fly</name>
    <dbReference type="NCBI Taxonomy" id="7220"/>
    <lineage>
        <taxon>Eukaryota</taxon>
        <taxon>Metazoa</taxon>
        <taxon>Ecdysozoa</taxon>
        <taxon>Arthropoda</taxon>
        <taxon>Hexapoda</taxon>
        <taxon>Insecta</taxon>
        <taxon>Pterygota</taxon>
        <taxon>Neoptera</taxon>
        <taxon>Endopterygota</taxon>
        <taxon>Diptera</taxon>
        <taxon>Brachycera</taxon>
        <taxon>Muscomorpha</taxon>
        <taxon>Ephydroidea</taxon>
        <taxon>Drosophilidae</taxon>
        <taxon>Drosophila</taxon>
        <taxon>Sophophora</taxon>
    </lineage>
</organism>
<evidence type="ECO:0008006" key="4">
    <source>
        <dbReference type="Google" id="ProtNLM"/>
    </source>
</evidence>